<organism evidence="1 2">
    <name type="scientific">Rubritalea tangerina</name>
    <dbReference type="NCBI Taxonomy" id="430798"/>
    <lineage>
        <taxon>Bacteria</taxon>
        <taxon>Pseudomonadati</taxon>
        <taxon>Verrucomicrobiota</taxon>
        <taxon>Verrucomicrobiia</taxon>
        <taxon>Verrucomicrobiales</taxon>
        <taxon>Rubritaleaceae</taxon>
        <taxon>Rubritalea</taxon>
    </lineage>
</organism>
<dbReference type="PRINTS" id="PR00420">
    <property type="entry name" value="RNGMNOXGNASE"/>
</dbReference>
<dbReference type="SUPFAM" id="SSF51905">
    <property type="entry name" value="FAD/NAD(P)-binding domain"/>
    <property type="match status" value="1"/>
</dbReference>
<protein>
    <submittedName>
        <fullName evidence="1">NAD(P)-binding protein</fullName>
    </submittedName>
</protein>
<comment type="caution">
    <text evidence="1">The sequence shown here is derived from an EMBL/GenBank/DDBJ whole genome shotgun (WGS) entry which is preliminary data.</text>
</comment>
<dbReference type="PANTHER" id="PTHR42685">
    <property type="entry name" value="GERANYLGERANYL DIPHOSPHATE REDUCTASE"/>
    <property type="match status" value="1"/>
</dbReference>
<dbReference type="EMBL" id="JBHUJB010000005">
    <property type="protein sequence ID" value="MFD2157330.1"/>
    <property type="molecule type" value="Genomic_DNA"/>
</dbReference>
<dbReference type="PANTHER" id="PTHR42685:SF18">
    <property type="entry name" value="DIGERANYLGERANYLGLYCEROPHOSPHOLIPID REDUCTASE"/>
    <property type="match status" value="1"/>
</dbReference>
<gene>
    <name evidence="1" type="ORF">ACFSW8_00290</name>
</gene>
<dbReference type="InterPro" id="IPR036188">
    <property type="entry name" value="FAD/NAD-bd_sf"/>
</dbReference>
<evidence type="ECO:0000313" key="1">
    <source>
        <dbReference type="EMBL" id="MFD2157330.1"/>
    </source>
</evidence>
<keyword evidence="2" id="KW-1185">Reference proteome</keyword>
<dbReference type="Proteomes" id="UP001597389">
    <property type="component" value="Unassembled WGS sequence"/>
</dbReference>
<dbReference type="Pfam" id="PF13450">
    <property type="entry name" value="NAD_binding_8"/>
    <property type="match status" value="1"/>
</dbReference>
<evidence type="ECO:0000313" key="2">
    <source>
        <dbReference type="Proteomes" id="UP001597389"/>
    </source>
</evidence>
<proteinExistence type="predicted"/>
<dbReference type="Gene3D" id="3.50.50.60">
    <property type="entry name" value="FAD/NAD(P)-binding domain"/>
    <property type="match status" value="1"/>
</dbReference>
<dbReference type="InterPro" id="IPR050407">
    <property type="entry name" value="Geranylgeranyl_reductase"/>
</dbReference>
<dbReference type="PROSITE" id="PS51257">
    <property type="entry name" value="PROKAR_LIPOPROTEIN"/>
    <property type="match status" value="1"/>
</dbReference>
<sequence length="386" mass="42350">MKKIETVIVGGSYAGLSCARSAAARGVETLVLERKRDLGEKIRTTGIFVGEAAEVLEVPDWLRRDISGVRLYAPSLKSIDLKSPGYGFQAIDTPGLMRWMGRQAEWQGAEIRTGQNVSQLEECSSGVVIEEAGVEAEFLVGADGARSNVARLLGMPENREFLVGAEVEMIGVRGVDSSCLHVFLDSELAPGYIAWVVPGVGVTQIGLAVRKPHKPRLDAFLEKLEGLFDFREARVVERRGGLIPCGGAKREWYTERSMLLGDAAGWVSPLTAGGIHASLQVGDAAGGAIADYLAGRLRHPASLLEWRRPEWRTKQCMRWAMDHLPLPNSLLNLAVGNRLFEKLSQVIFFHHRGLKDPEAWKAIFSSERGGLPIRGRQSLAEWFLSP</sequence>
<dbReference type="RefSeq" id="WP_377177156.1">
    <property type="nucleotide sequence ID" value="NZ_JBHUJB010000005.1"/>
</dbReference>
<reference evidence="2" key="1">
    <citation type="journal article" date="2019" name="Int. J. Syst. Evol. Microbiol.">
        <title>The Global Catalogue of Microorganisms (GCM) 10K type strain sequencing project: providing services to taxonomists for standard genome sequencing and annotation.</title>
        <authorList>
            <consortium name="The Broad Institute Genomics Platform"/>
            <consortium name="The Broad Institute Genome Sequencing Center for Infectious Disease"/>
            <person name="Wu L."/>
            <person name="Ma J."/>
        </authorList>
    </citation>
    <scope>NUCLEOTIDE SEQUENCE [LARGE SCALE GENOMIC DNA]</scope>
    <source>
        <strain evidence="2">CCUG 57942</strain>
    </source>
</reference>
<accession>A0ABW4Z6D2</accession>
<name>A0ABW4Z6D2_9BACT</name>